<proteinExistence type="predicted"/>
<gene>
    <name evidence="1" type="ordered locus">Cpin_4638</name>
</gene>
<reference evidence="2" key="1">
    <citation type="submission" date="2009-08" db="EMBL/GenBank/DDBJ databases">
        <title>The complete genome of Chitinophaga pinensis DSM 2588.</title>
        <authorList>
            <consortium name="US DOE Joint Genome Institute (JGI-PGF)"/>
            <person name="Lucas S."/>
            <person name="Copeland A."/>
            <person name="Lapidus A."/>
            <person name="Glavina del Rio T."/>
            <person name="Dalin E."/>
            <person name="Tice H."/>
            <person name="Bruce D."/>
            <person name="Goodwin L."/>
            <person name="Pitluck S."/>
            <person name="Kyrpides N."/>
            <person name="Mavromatis K."/>
            <person name="Ivanova N."/>
            <person name="Mikhailova N."/>
            <person name="Sims D."/>
            <person name="Meinche L."/>
            <person name="Brettin T."/>
            <person name="Detter J.C."/>
            <person name="Han C."/>
            <person name="Larimer F."/>
            <person name="Land M."/>
            <person name="Hauser L."/>
            <person name="Markowitz V."/>
            <person name="Cheng J.-F."/>
            <person name="Hugenholtz P."/>
            <person name="Woyke T."/>
            <person name="Wu D."/>
            <person name="Spring S."/>
            <person name="Klenk H.-P."/>
            <person name="Eisen J.A."/>
        </authorList>
    </citation>
    <scope>NUCLEOTIDE SEQUENCE [LARGE SCALE GENOMIC DNA]</scope>
    <source>
        <strain evidence="2">ATCC 43595 / DSM 2588 / LMG 13176 / NBRC 15968 / NCIMB 11800 / UQM 2034</strain>
    </source>
</reference>
<evidence type="ECO:0000313" key="2">
    <source>
        <dbReference type="Proteomes" id="UP000002215"/>
    </source>
</evidence>
<evidence type="ECO:0000313" key="1">
    <source>
        <dbReference type="EMBL" id="ACU62079.1"/>
    </source>
</evidence>
<name>A0A979G6Z9_CHIPD</name>
<organism evidence="1 2">
    <name type="scientific">Chitinophaga pinensis (strain ATCC 43595 / DSM 2588 / LMG 13176 / NBRC 15968 / NCIMB 11800 / UQM 2034)</name>
    <dbReference type="NCBI Taxonomy" id="485918"/>
    <lineage>
        <taxon>Bacteria</taxon>
        <taxon>Pseudomonadati</taxon>
        <taxon>Bacteroidota</taxon>
        <taxon>Chitinophagia</taxon>
        <taxon>Chitinophagales</taxon>
        <taxon>Chitinophagaceae</taxon>
        <taxon>Chitinophaga</taxon>
    </lineage>
</organism>
<protein>
    <submittedName>
        <fullName evidence="1">Uncharacterized protein</fullName>
    </submittedName>
</protein>
<dbReference type="Proteomes" id="UP000002215">
    <property type="component" value="Chromosome"/>
</dbReference>
<accession>A0A979G6Z9</accession>
<dbReference type="EMBL" id="CP001699">
    <property type="protein sequence ID" value="ACU62079.1"/>
    <property type="molecule type" value="Genomic_DNA"/>
</dbReference>
<sequence length="45" mass="5264">MYRQLAHRLLFLVQSAHYGKLVKDRNLNDFADEKDQLLFLGVTVS</sequence>
<dbReference type="KEGG" id="cpi:Cpin_4638"/>
<dbReference type="AlphaFoldDB" id="A0A979G6Z9"/>
<reference evidence="1 2" key="2">
    <citation type="journal article" date="2010" name="Stand. Genomic Sci.">
        <title>Complete genome sequence of Chitinophaga pinensis type strain (UQM 2034).</title>
        <authorList>
            <person name="Glavina Del Rio T."/>
            <person name="Abt B."/>
            <person name="Spring S."/>
            <person name="Lapidus A."/>
            <person name="Nolan M."/>
            <person name="Tice H."/>
            <person name="Copeland A."/>
            <person name="Cheng J.F."/>
            <person name="Chen F."/>
            <person name="Bruce D."/>
            <person name="Goodwin L."/>
            <person name="Pitluck S."/>
            <person name="Ivanova N."/>
            <person name="Mavromatis K."/>
            <person name="Mikhailova N."/>
            <person name="Pati A."/>
            <person name="Chen A."/>
            <person name="Palaniappan K."/>
            <person name="Land M."/>
            <person name="Hauser L."/>
            <person name="Chang Y.J."/>
            <person name="Jeffries C.D."/>
            <person name="Chain P."/>
            <person name="Saunders E."/>
            <person name="Detter J.C."/>
            <person name="Brettin T."/>
            <person name="Rohde M."/>
            <person name="Goker M."/>
            <person name="Bristow J."/>
            <person name="Eisen J.A."/>
            <person name="Markowitz V."/>
            <person name="Hugenholtz P."/>
            <person name="Kyrpides N.C."/>
            <person name="Klenk H.P."/>
            <person name="Lucas S."/>
        </authorList>
    </citation>
    <scope>NUCLEOTIDE SEQUENCE [LARGE SCALE GENOMIC DNA]</scope>
    <source>
        <strain evidence="2">ATCC 43595 / DSM 2588 / LMG 13176 / NBRC 15968 / NCIMB 11800 / UQM 2034</strain>
    </source>
</reference>